<sequence length="180" mass="19817">MAELRIVNIPNAVAMGFPPCSEVVASRDGGELVEEVHFDPNDVEAFLDASSFLTDSSESFGRLESIQRPHLFKHFRCAGAQCFEESITNSAPDLDAMGENLLPSSEKPRKVLADDPLYSSVFSAPVRRHMGDTAEAPLGISVWRERMERVPPNKGDDGLGASFLGFPLSWEEEAFETIEE</sequence>
<proteinExistence type="predicted"/>
<name>A0A7S1A9F0_NOCSC</name>
<reference evidence="1" key="1">
    <citation type="submission" date="2021-01" db="EMBL/GenBank/DDBJ databases">
        <authorList>
            <person name="Corre E."/>
            <person name="Pelletier E."/>
            <person name="Niang G."/>
            <person name="Scheremetjew M."/>
            <person name="Finn R."/>
            <person name="Kale V."/>
            <person name="Holt S."/>
            <person name="Cochrane G."/>
            <person name="Meng A."/>
            <person name="Brown T."/>
            <person name="Cohen L."/>
        </authorList>
    </citation>
    <scope>NUCLEOTIDE SEQUENCE</scope>
</reference>
<gene>
    <name evidence="1" type="ORF">NSCI0253_LOCUS21257</name>
</gene>
<evidence type="ECO:0000313" key="1">
    <source>
        <dbReference type="EMBL" id="CAD8846907.1"/>
    </source>
</evidence>
<organism evidence="1">
    <name type="scientific">Noctiluca scintillans</name>
    <name type="common">Sea sparkle</name>
    <name type="synonym">Red tide dinoflagellate</name>
    <dbReference type="NCBI Taxonomy" id="2966"/>
    <lineage>
        <taxon>Eukaryota</taxon>
        <taxon>Sar</taxon>
        <taxon>Alveolata</taxon>
        <taxon>Dinophyceae</taxon>
        <taxon>Noctilucales</taxon>
        <taxon>Noctilucaceae</taxon>
        <taxon>Noctiluca</taxon>
    </lineage>
</organism>
<protein>
    <submittedName>
        <fullName evidence="1">Uncharacterized protein</fullName>
    </submittedName>
</protein>
<dbReference type="AlphaFoldDB" id="A0A7S1A9F0"/>
<dbReference type="EMBL" id="HBFQ01030156">
    <property type="protein sequence ID" value="CAD8846907.1"/>
    <property type="molecule type" value="Transcribed_RNA"/>
</dbReference>
<accession>A0A7S1A9F0</accession>